<dbReference type="AlphaFoldDB" id="A0AAE3NYL1"/>
<evidence type="ECO:0000256" key="1">
    <source>
        <dbReference type="ARBA" id="ARBA00004162"/>
    </source>
</evidence>
<keyword evidence="3" id="KW-1003">Cell membrane</keyword>
<keyword evidence="10" id="KW-1185">Reference proteome</keyword>
<accession>A0AAE3NYL1</accession>
<dbReference type="PANTHER" id="PTHR30558:SF3">
    <property type="entry name" value="BIOPOLYMER TRANSPORT PROTEIN EXBD-RELATED"/>
    <property type="match status" value="1"/>
</dbReference>
<reference evidence="9" key="1">
    <citation type="submission" date="2023-03" db="EMBL/GenBank/DDBJ databases">
        <title>Multiphase analysis and comparison of six strains from genera Psychromarinibacter, Lutimaribacter, and Maritimibacter, including a novel species: Psychromarinibacter sediminicola sp. nov.</title>
        <authorList>
            <person name="Wang Y.-H."/>
            <person name="Ye M.-Q."/>
            <person name="Du Z.-J."/>
        </authorList>
    </citation>
    <scope>NUCLEOTIDE SEQUENCE</scope>
    <source>
        <strain evidence="9">C21-152</strain>
    </source>
</reference>
<dbReference type="GO" id="GO:0015031">
    <property type="term" value="P:protein transport"/>
    <property type="evidence" value="ECO:0007669"/>
    <property type="project" value="UniProtKB-KW"/>
</dbReference>
<keyword evidence="7" id="KW-0653">Protein transport</keyword>
<sequence>MPVRTAAPRRRAVSMTSLIDVIFLLPLFFMLTSTFTKFAEIPLSTGGAGAGGPAPEAAPLFLRLSQTELSLNGETVALEALPDRLDAQAGDGAESPVLVSPTQETTSQRLVDLLVALRGLPGVDLRVLE</sequence>
<evidence type="ECO:0000256" key="8">
    <source>
        <dbReference type="SAM" id="Phobius"/>
    </source>
</evidence>
<dbReference type="PANTHER" id="PTHR30558">
    <property type="entry name" value="EXBD MEMBRANE COMPONENT OF PMF-DRIVEN MACROMOLECULE IMPORT SYSTEM"/>
    <property type="match status" value="1"/>
</dbReference>
<proteinExistence type="inferred from homology"/>
<dbReference type="EMBL" id="JARGYC010000085">
    <property type="protein sequence ID" value="MDF0603285.1"/>
    <property type="molecule type" value="Genomic_DNA"/>
</dbReference>
<comment type="subcellular location">
    <subcellularLocation>
        <location evidence="1">Cell membrane</location>
        <topology evidence="1">Single-pass membrane protein</topology>
    </subcellularLocation>
    <subcellularLocation>
        <location evidence="7">Cell membrane</location>
        <topology evidence="7">Single-pass type II membrane protein</topology>
    </subcellularLocation>
</comment>
<name>A0AAE3NYL1_9RHOB</name>
<dbReference type="Proteomes" id="UP001220964">
    <property type="component" value="Unassembled WGS sequence"/>
</dbReference>
<keyword evidence="7" id="KW-0813">Transport</keyword>
<dbReference type="GO" id="GO:0022857">
    <property type="term" value="F:transmembrane transporter activity"/>
    <property type="evidence" value="ECO:0007669"/>
    <property type="project" value="InterPro"/>
</dbReference>
<gene>
    <name evidence="9" type="ORF">P1J78_21355</name>
</gene>
<dbReference type="InterPro" id="IPR003400">
    <property type="entry name" value="ExbD"/>
</dbReference>
<dbReference type="RefSeq" id="WP_275569408.1">
    <property type="nucleotide sequence ID" value="NZ_JARGYC010000085.1"/>
</dbReference>
<evidence type="ECO:0000256" key="3">
    <source>
        <dbReference type="ARBA" id="ARBA00022475"/>
    </source>
</evidence>
<keyword evidence="6 8" id="KW-0472">Membrane</keyword>
<organism evidence="9 10">
    <name type="scientific">Psychromarinibacter sediminicola</name>
    <dbReference type="NCBI Taxonomy" id="3033385"/>
    <lineage>
        <taxon>Bacteria</taxon>
        <taxon>Pseudomonadati</taxon>
        <taxon>Pseudomonadota</taxon>
        <taxon>Alphaproteobacteria</taxon>
        <taxon>Rhodobacterales</taxon>
        <taxon>Paracoccaceae</taxon>
        <taxon>Psychromarinibacter</taxon>
    </lineage>
</organism>
<evidence type="ECO:0000256" key="7">
    <source>
        <dbReference type="RuleBase" id="RU003879"/>
    </source>
</evidence>
<comment type="similarity">
    <text evidence="2 7">Belongs to the ExbD/TolR family.</text>
</comment>
<dbReference type="GO" id="GO:0005886">
    <property type="term" value="C:plasma membrane"/>
    <property type="evidence" value="ECO:0007669"/>
    <property type="project" value="UniProtKB-SubCell"/>
</dbReference>
<evidence type="ECO:0000256" key="6">
    <source>
        <dbReference type="ARBA" id="ARBA00023136"/>
    </source>
</evidence>
<comment type="caution">
    <text evidence="9">The sequence shown here is derived from an EMBL/GenBank/DDBJ whole genome shotgun (WGS) entry which is preliminary data.</text>
</comment>
<evidence type="ECO:0000256" key="4">
    <source>
        <dbReference type="ARBA" id="ARBA00022692"/>
    </source>
</evidence>
<evidence type="ECO:0000256" key="5">
    <source>
        <dbReference type="ARBA" id="ARBA00022989"/>
    </source>
</evidence>
<evidence type="ECO:0000256" key="2">
    <source>
        <dbReference type="ARBA" id="ARBA00005811"/>
    </source>
</evidence>
<keyword evidence="5 8" id="KW-1133">Transmembrane helix</keyword>
<evidence type="ECO:0000313" key="9">
    <source>
        <dbReference type="EMBL" id="MDF0603285.1"/>
    </source>
</evidence>
<protein>
    <submittedName>
        <fullName evidence="9">Biopolymer transporter ExbD</fullName>
    </submittedName>
</protein>
<feature type="transmembrane region" description="Helical" evidence="8">
    <location>
        <begin position="12"/>
        <end position="31"/>
    </location>
</feature>
<dbReference type="Pfam" id="PF02472">
    <property type="entry name" value="ExbD"/>
    <property type="match status" value="1"/>
</dbReference>
<keyword evidence="4 7" id="KW-0812">Transmembrane</keyword>
<evidence type="ECO:0000313" key="10">
    <source>
        <dbReference type="Proteomes" id="UP001220964"/>
    </source>
</evidence>